<dbReference type="AlphaFoldDB" id="A0A428PBI3"/>
<dbReference type="Proteomes" id="UP000287972">
    <property type="component" value="Unassembled WGS sequence"/>
</dbReference>
<accession>A0A428PBI3</accession>
<evidence type="ECO:0000313" key="2">
    <source>
        <dbReference type="Proteomes" id="UP000287972"/>
    </source>
</evidence>
<name>A0A428PBI3_9HYPO</name>
<evidence type="ECO:0000313" key="1">
    <source>
        <dbReference type="EMBL" id="RSL50441.1"/>
    </source>
</evidence>
<protein>
    <submittedName>
        <fullName evidence="1">Uncharacterized protein</fullName>
    </submittedName>
</protein>
<keyword evidence="2" id="KW-1185">Reference proteome</keyword>
<sequence length="374" mass="41158">MGTKGLWAFRDSDELGETLAVGVPRDPSELQAWLDEKRGDCEALKQRLERAWLISLDAGSKLELLPEIAGAEDLFLAPGYVRPHGNLFLEHTVVVDLDRGLLDCDGVCFFLLAQLPQTLAPLLKPAIRYWLGLDAEPETPCITTNAVPAPPEDNEEVIISKYRALCPRFEVPLSPVTTPMNASVALVSSMTQAFAVMSQMYDRAITQARDACYETDHLFREVSYLLHSMASCSPDHVRLANAEGLGWPAKAEECLGELSLAKYGILGGDGDAQPRELVSTFLSDFHEANKAPGSALSATSYWMGSVLIWLTRDVLSRSRFKAAICAAVAEGRAVSGKPEFRVVVFSIRHFVLVRVMPGIVFHSKRYALWTMSIC</sequence>
<organism evidence="1 2">
    <name type="scientific">Fusarium floridanum</name>
    <dbReference type="NCBI Taxonomy" id="1325733"/>
    <lineage>
        <taxon>Eukaryota</taxon>
        <taxon>Fungi</taxon>
        <taxon>Dikarya</taxon>
        <taxon>Ascomycota</taxon>
        <taxon>Pezizomycotina</taxon>
        <taxon>Sordariomycetes</taxon>
        <taxon>Hypocreomycetidae</taxon>
        <taxon>Hypocreales</taxon>
        <taxon>Nectriaceae</taxon>
        <taxon>Fusarium</taxon>
        <taxon>Fusarium solani species complex</taxon>
    </lineage>
</organism>
<comment type="caution">
    <text evidence="1">The sequence shown here is derived from an EMBL/GenBank/DDBJ whole genome shotgun (WGS) entry which is preliminary data.</text>
</comment>
<gene>
    <name evidence="1" type="ORF">CEP51_015348</name>
</gene>
<reference evidence="1 2" key="1">
    <citation type="submission" date="2017-06" db="EMBL/GenBank/DDBJ databases">
        <title>Comparative genomic analysis of Ambrosia Fusariam Clade fungi.</title>
        <authorList>
            <person name="Stajich J.E."/>
            <person name="Carrillo J."/>
            <person name="Kijimoto T."/>
            <person name="Eskalen A."/>
            <person name="O'Donnell K."/>
            <person name="Kasson M."/>
        </authorList>
    </citation>
    <scope>NUCLEOTIDE SEQUENCE [LARGE SCALE GENOMIC DNA]</scope>
    <source>
        <strain evidence="1 2">NRRL62606</strain>
    </source>
</reference>
<proteinExistence type="predicted"/>
<dbReference type="EMBL" id="NKCL01000814">
    <property type="protein sequence ID" value="RSL50441.1"/>
    <property type="molecule type" value="Genomic_DNA"/>
</dbReference>